<evidence type="ECO:0000256" key="1">
    <source>
        <dbReference type="SAM" id="Phobius"/>
    </source>
</evidence>
<keyword evidence="1" id="KW-0472">Membrane</keyword>
<reference evidence="2" key="2">
    <citation type="submission" date="2023-01" db="EMBL/GenBank/DDBJ databases">
        <title>Draft genome sequence of Sneathiella chinensis strain NBRC 103408.</title>
        <authorList>
            <person name="Sun Q."/>
            <person name="Mori K."/>
        </authorList>
    </citation>
    <scope>NUCLEOTIDE SEQUENCE</scope>
    <source>
        <strain evidence="2">NBRC 103408</strain>
    </source>
</reference>
<evidence type="ECO:0008006" key="4">
    <source>
        <dbReference type="Google" id="ProtNLM"/>
    </source>
</evidence>
<reference evidence="2" key="1">
    <citation type="journal article" date="2014" name="Int. J. Syst. Evol. Microbiol.">
        <title>Complete genome of a new Firmicutes species belonging to the dominant human colonic microbiota ('Ruminococcus bicirculans') reveals two chromosomes and a selective capacity to utilize plant glucans.</title>
        <authorList>
            <consortium name="NISC Comparative Sequencing Program"/>
            <person name="Wegmann U."/>
            <person name="Louis P."/>
            <person name="Goesmann A."/>
            <person name="Henrissat B."/>
            <person name="Duncan S.H."/>
            <person name="Flint H.J."/>
        </authorList>
    </citation>
    <scope>NUCLEOTIDE SEQUENCE</scope>
    <source>
        <strain evidence="2">NBRC 103408</strain>
    </source>
</reference>
<sequence>MQNYTAYYHTQRPLDGAGIVVVKDGFCWFALLLPFLWAVWHRLWLAFIGFLLVSMAVKTVLDVTGATGPFLWFPEAALGLIFALAAQELRHMKLMRDGYRELGPICANGRDEAESRVLALLSRKMSENRNDPLAYEG</sequence>
<feature type="transmembrane region" description="Helical" evidence="1">
    <location>
        <begin position="67"/>
        <end position="86"/>
    </location>
</feature>
<dbReference type="RefSeq" id="WP_169559264.1">
    <property type="nucleotide sequence ID" value="NZ_BSNF01000001.1"/>
</dbReference>
<organism evidence="2 3">
    <name type="scientific">Sneathiella chinensis</name>
    <dbReference type="NCBI Taxonomy" id="349750"/>
    <lineage>
        <taxon>Bacteria</taxon>
        <taxon>Pseudomonadati</taxon>
        <taxon>Pseudomonadota</taxon>
        <taxon>Alphaproteobacteria</taxon>
        <taxon>Sneathiellales</taxon>
        <taxon>Sneathiellaceae</taxon>
        <taxon>Sneathiella</taxon>
    </lineage>
</organism>
<comment type="caution">
    <text evidence="2">The sequence shown here is derived from an EMBL/GenBank/DDBJ whole genome shotgun (WGS) entry which is preliminary data.</text>
</comment>
<accession>A0ABQ5U057</accession>
<keyword evidence="1" id="KW-0812">Transmembrane</keyword>
<dbReference type="EMBL" id="BSNF01000001">
    <property type="protein sequence ID" value="GLQ05249.1"/>
    <property type="molecule type" value="Genomic_DNA"/>
</dbReference>
<dbReference type="InterPro" id="IPR024399">
    <property type="entry name" value="DUF2628"/>
</dbReference>
<keyword evidence="3" id="KW-1185">Reference proteome</keyword>
<evidence type="ECO:0000313" key="2">
    <source>
        <dbReference type="EMBL" id="GLQ05249.1"/>
    </source>
</evidence>
<protein>
    <recommendedName>
        <fullName evidence="4">DUF2628 domain-containing protein</fullName>
    </recommendedName>
</protein>
<evidence type="ECO:0000313" key="3">
    <source>
        <dbReference type="Proteomes" id="UP001161409"/>
    </source>
</evidence>
<dbReference type="Pfam" id="PF10947">
    <property type="entry name" value="DUF2628"/>
    <property type="match status" value="1"/>
</dbReference>
<dbReference type="Proteomes" id="UP001161409">
    <property type="component" value="Unassembled WGS sequence"/>
</dbReference>
<keyword evidence="1" id="KW-1133">Transmembrane helix</keyword>
<gene>
    <name evidence="2" type="ORF">GCM10007924_04700</name>
</gene>
<proteinExistence type="predicted"/>
<name>A0ABQ5U057_9PROT</name>